<sequence>MPSKYQQYTLETKLRVLEAARRRGESWESIAIRCHMKHGKPTAEGRGDRTTLKITDDLVEILLNKLSQDPDLTLTQLVDKLEYATGVHVVPQTIKNHVDASCLTLRQLQREPQYMNKPVNKEKRRDYFIKLQGYQVAGKVILYMNKMNFNLLRGCGAIKKRLLGAVRTCASSLALENTDSYITRPFSAPTSSLTLVSLFATFCTTNAQPDRERIQCIQVERRERAGHTYKPEVATAAACREFYRHTLRFHAKVMGLEKTCLLTPEMCFSPAVSCI</sequence>
<accession>A0A2P4WXS2</accession>
<evidence type="ECO:0008006" key="3">
    <source>
        <dbReference type="Google" id="ProtNLM"/>
    </source>
</evidence>
<proteinExistence type="predicted"/>
<dbReference type="OrthoDB" id="121647at2759"/>
<keyword evidence="2" id="KW-1185">Reference proteome</keyword>
<protein>
    <recommendedName>
        <fullName evidence="3">Transposase</fullName>
    </recommendedName>
</protein>
<evidence type="ECO:0000313" key="2">
    <source>
        <dbReference type="Proteomes" id="UP000237271"/>
    </source>
</evidence>
<gene>
    <name evidence="1" type="ORF">PHPALM_37295</name>
</gene>
<dbReference type="AlphaFoldDB" id="A0A2P4WXS2"/>
<name>A0A2P4WXS2_9STRA</name>
<evidence type="ECO:0000313" key="1">
    <source>
        <dbReference type="EMBL" id="POM58104.1"/>
    </source>
</evidence>
<organism evidence="1 2">
    <name type="scientific">Phytophthora palmivora</name>
    <dbReference type="NCBI Taxonomy" id="4796"/>
    <lineage>
        <taxon>Eukaryota</taxon>
        <taxon>Sar</taxon>
        <taxon>Stramenopiles</taxon>
        <taxon>Oomycota</taxon>
        <taxon>Peronosporomycetes</taxon>
        <taxon>Peronosporales</taxon>
        <taxon>Peronosporaceae</taxon>
        <taxon>Phytophthora</taxon>
    </lineage>
</organism>
<dbReference type="Proteomes" id="UP000237271">
    <property type="component" value="Unassembled WGS sequence"/>
</dbReference>
<dbReference type="EMBL" id="NCKW01020358">
    <property type="protein sequence ID" value="POM58104.1"/>
    <property type="molecule type" value="Genomic_DNA"/>
</dbReference>
<reference evidence="1 2" key="1">
    <citation type="journal article" date="2017" name="Genome Biol. Evol.">
        <title>Phytophthora megakarya and P. palmivora, closely related causal agents of cacao black pod rot, underwent increases in genome sizes and gene numbers by different mechanisms.</title>
        <authorList>
            <person name="Ali S.S."/>
            <person name="Shao J."/>
            <person name="Lary D.J."/>
            <person name="Kronmiller B."/>
            <person name="Shen D."/>
            <person name="Strem M.D."/>
            <person name="Amoako-Attah I."/>
            <person name="Akrofi A.Y."/>
            <person name="Begoude B.A."/>
            <person name="Ten Hoopen G.M."/>
            <person name="Coulibaly K."/>
            <person name="Kebe B.I."/>
            <person name="Melnick R.L."/>
            <person name="Guiltinan M.J."/>
            <person name="Tyler B.M."/>
            <person name="Meinhardt L.W."/>
            <person name="Bailey B.A."/>
        </authorList>
    </citation>
    <scope>NUCLEOTIDE SEQUENCE [LARGE SCALE GENOMIC DNA]</scope>
    <source>
        <strain evidence="2">sbr112.9</strain>
    </source>
</reference>
<comment type="caution">
    <text evidence="1">The sequence shown here is derived from an EMBL/GenBank/DDBJ whole genome shotgun (WGS) entry which is preliminary data.</text>
</comment>